<organism evidence="2 3">
    <name type="scientific">Metamycoplasma alkalescens</name>
    <dbReference type="NCBI Taxonomy" id="45363"/>
    <lineage>
        <taxon>Bacteria</taxon>
        <taxon>Bacillati</taxon>
        <taxon>Mycoplasmatota</taxon>
        <taxon>Mycoplasmoidales</taxon>
        <taxon>Metamycoplasmataceae</taxon>
        <taxon>Metamycoplasma</taxon>
    </lineage>
</organism>
<dbReference type="EMBL" id="LS991949">
    <property type="protein sequence ID" value="SYV90485.1"/>
    <property type="molecule type" value="Genomic_DNA"/>
</dbReference>
<evidence type="ECO:0000313" key="3">
    <source>
        <dbReference type="Proteomes" id="UP000259864"/>
    </source>
</evidence>
<keyword evidence="1" id="KW-0812">Transmembrane</keyword>
<dbReference type="Proteomes" id="UP000259864">
    <property type="component" value="Chromosome 1"/>
</dbReference>
<accession>A0A3B0P6B7</accession>
<gene>
    <name evidence="2" type="ORF">NCTC10135_01009</name>
</gene>
<keyword evidence="1" id="KW-1133">Transmembrane helix</keyword>
<evidence type="ECO:0000313" key="2">
    <source>
        <dbReference type="EMBL" id="SYV90485.1"/>
    </source>
</evidence>
<name>A0A3B0P6B7_9BACT</name>
<keyword evidence="1" id="KW-0472">Membrane</keyword>
<sequence>MFSISTIFLFCSKSFSLSINIDIEFSSNISIFLNPEILISLFDTLKSFSSIPIEIERVPFDSSKAIIFIFDILIPFSSLLIIFEIASSTVNSLVSL</sequence>
<evidence type="ECO:0000256" key="1">
    <source>
        <dbReference type="SAM" id="Phobius"/>
    </source>
</evidence>
<dbReference type="AlphaFoldDB" id="A0A3B0P6B7"/>
<feature type="transmembrane region" description="Helical" evidence="1">
    <location>
        <begin position="65"/>
        <end position="86"/>
    </location>
</feature>
<dbReference type="KEGG" id="mala:NCTC10135_01009"/>
<reference evidence="3" key="1">
    <citation type="submission" date="2018-06" db="EMBL/GenBank/DDBJ databases">
        <authorList>
            <consortium name="Pathogen Informatics"/>
        </authorList>
    </citation>
    <scope>NUCLEOTIDE SEQUENCE [LARGE SCALE GENOMIC DNA]</scope>
    <source>
        <strain evidence="3">NCTC10135</strain>
    </source>
</reference>
<proteinExistence type="predicted"/>
<protein>
    <submittedName>
        <fullName evidence="2">Uncharacterized protein</fullName>
    </submittedName>
</protein>